<dbReference type="AlphaFoldDB" id="A0A1Y2CIE2"/>
<evidence type="ECO:0000313" key="3">
    <source>
        <dbReference type="Proteomes" id="UP000193642"/>
    </source>
</evidence>
<organism evidence="2 3">
    <name type="scientific">Rhizoclosmatium globosum</name>
    <dbReference type="NCBI Taxonomy" id="329046"/>
    <lineage>
        <taxon>Eukaryota</taxon>
        <taxon>Fungi</taxon>
        <taxon>Fungi incertae sedis</taxon>
        <taxon>Chytridiomycota</taxon>
        <taxon>Chytridiomycota incertae sedis</taxon>
        <taxon>Chytridiomycetes</taxon>
        <taxon>Chytridiales</taxon>
        <taxon>Chytriomycetaceae</taxon>
        <taxon>Rhizoclosmatium</taxon>
    </lineage>
</organism>
<feature type="compositionally biased region" description="Basic and acidic residues" evidence="1">
    <location>
        <begin position="36"/>
        <end position="45"/>
    </location>
</feature>
<keyword evidence="3" id="KW-1185">Reference proteome</keyword>
<feature type="region of interest" description="Disordered" evidence="1">
    <location>
        <begin position="1"/>
        <end position="81"/>
    </location>
</feature>
<proteinExistence type="predicted"/>
<sequence>MPPPPSTTPPSSSSSPPTRGRALFSFTDANDDQEQDHEQVVKVDESNTEQPNDSLAHANQSNLINQTTNTLQIHPPTQHLSHSNTNELAVAALSSGGFLSGWFTKHPQTRTNWIKLMQINQPQKTLLQLFLLR</sequence>
<dbReference type="EMBL" id="MCGO01000015">
    <property type="protein sequence ID" value="ORY46799.1"/>
    <property type="molecule type" value="Genomic_DNA"/>
</dbReference>
<reference evidence="2 3" key="1">
    <citation type="submission" date="2016-07" db="EMBL/GenBank/DDBJ databases">
        <title>Pervasive Adenine N6-methylation of Active Genes in Fungi.</title>
        <authorList>
            <consortium name="DOE Joint Genome Institute"/>
            <person name="Mondo S.J."/>
            <person name="Dannebaum R.O."/>
            <person name="Kuo R.C."/>
            <person name="Labutti K."/>
            <person name="Haridas S."/>
            <person name="Kuo A."/>
            <person name="Salamov A."/>
            <person name="Ahrendt S.R."/>
            <person name="Lipzen A."/>
            <person name="Sullivan W."/>
            <person name="Andreopoulos W.B."/>
            <person name="Clum A."/>
            <person name="Lindquist E."/>
            <person name="Daum C."/>
            <person name="Ramamoorthy G.K."/>
            <person name="Gryganskyi A."/>
            <person name="Culley D."/>
            <person name="Magnuson J.K."/>
            <person name="James T.Y."/>
            <person name="O'Malley M.A."/>
            <person name="Stajich J.E."/>
            <person name="Spatafora J.W."/>
            <person name="Visel A."/>
            <person name="Grigoriev I.V."/>
        </authorList>
    </citation>
    <scope>NUCLEOTIDE SEQUENCE [LARGE SCALE GENOMIC DNA]</scope>
    <source>
        <strain evidence="2 3">JEL800</strain>
    </source>
</reference>
<name>A0A1Y2CIE2_9FUNG</name>
<feature type="compositionally biased region" description="Low complexity" evidence="1">
    <location>
        <begin position="9"/>
        <end position="18"/>
    </location>
</feature>
<evidence type="ECO:0000313" key="2">
    <source>
        <dbReference type="EMBL" id="ORY46799.1"/>
    </source>
</evidence>
<accession>A0A1Y2CIE2</accession>
<comment type="caution">
    <text evidence="2">The sequence shown here is derived from an EMBL/GenBank/DDBJ whole genome shotgun (WGS) entry which is preliminary data.</text>
</comment>
<feature type="compositionally biased region" description="Polar residues" evidence="1">
    <location>
        <begin position="48"/>
        <end position="72"/>
    </location>
</feature>
<protein>
    <submittedName>
        <fullName evidence="2">Uncharacterized protein</fullName>
    </submittedName>
</protein>
<gene>
    <name evidence="2" type="ORF">BCR33DRAFT_110174</name>
</gene>
<evidence type="ECO:0000256" key="1">
    <source>
        <dbReference type="SAM" id="MobiDB-lite"/>
    </source>
</evidence>
<dbReference type="Proteomes" id="UP000193642">
    <property type="component" value="Unassembled WGS sequence"/>
</dbReference>